<evidence type="ECO:0000256" key="9">
    <source>
        <dbReference type="SAM" id="MobiDB-lite"/>
    </source>
</evidence>
<keyword evidence="7 8" id="KW-0472">Membrane</keyword>
<evidence type="ECO:0000259" key="10">
    <source>
        <dbReference type="Pfam" id="PF04535"/>
    </source>
</evidence>
<reference evidence="11" key="1">
    <citation type="submission" date="2021-01" db="EMBL/GenBank/DDBJ databases">
        <title>Adiantum capillus-veneris genome.</title>
        <authorList>
            <person name="Fang Y."/>
            <person name="Liao Q."/>
        </authorList>
    </citation>
    <scope>NUCLEOTIDE SEQUENCE</scope>
    <source>
        <strain evidence="11">H3</strain>
        <tissue evidence="11">Leaf</tissue>
    </source>
</reference>
<evidence type="ECO:0000256" key="5">
    <source>
        <dbReference type="ARBA" id="ARBA00022692"/>
    </source>
</evidence>
<keyword evidence="5 8" id="KW-0812">Transmembrane</keyword>
<dbReference type="PANTHER" id="PTHR33573">
    <property type="entry name" value="CASP-LIKE PROTEIN 4A4"/>
    <property type="match status" value="1"/>
</dbReference>
<proteinExistence type="inferred from homology"/>
<dbReference type="PANTHER" id="PTHR33573:SF50">
    <property type="entry name" value="CASP-LIKE PROTEIN 4A3"/>
    <property type="match status" value="1"/>
</dbReference>
<dbReference type="EMBL" id="JABFUD020000018">
    <property type="protein sequence ID" value="KAI5066657.1"/>
    <property type="molecule type" value="Genomic_DNA"/>
</dbReference>
<dbReference type="InterPro" id="IPR006459">
    <property type="entry name" value="CASP/CASPL"/>
</dbReference>
<evidence type="ECO:0000256" key="7">
    <source>
        <dbReference type="ARBA" id="ARBA00023136"/>
    </source>
</evidence>
<comment type="subunit">
    <text evidence="3 8">Homodimer and heterodimers.</text>
</comment>
<evidence type="ECO:0000256" key="3">
    <source>
        <dbReference type="ARBA" id="ARBA00011489"/>
    </source>
</evidence>
<dbReference type="NCBIfam" id="TIGR01569">
    <property type="entry name" value="A_tha_TIGR01569"/>
    <property type="match status" value="1"/>
</dbReference>
<feature type="compositionally biased region" description="Basic and acidic residues" evidence="9">
    <location>
        <begin position="1"/>
        <end position="17"/>
    </location>
</feature>
<evidence type="ECO:0000256" key="1">
    <source>
        <dbReference type="ARBA" id="ARBA00004651"/>
    </source>
</evidence>
<dbReference type="InterPro" id="IPR006702">
    <property type="entry name" value="CASP_dom"/>
</dbReference>
<comment type="similarity">
    <text evidence="2 8">Belongs to the Casparian strip membrane proteins (CASP) family.</text>
</comment>
<dbReference type="Proteomes" id="UP000886520">
    <property type="component" value="Chromosome 18"/>
</dbReference>
<protein>
    <recommendedName>
        <fullName evidence="8">CASP-like protein</fullName>
    </recommendedName>
</protein>
<feature type="transmembrane region" description="Helical" evidence="8">
    <location>
        <begin position="163"/>
        <end position="186"/>
    </location>
</feature>
<dbReference type="OrthoDB" id="672180at2759"/>
<feature type="transmembrane region" description="Helical" evidence="8">
    <location>
        <begin position="257"/>
        <end position="281"/>
    </location>
</feature>
<feature type="region of interest" description="Disordered" evidence="9">
    <location>
        <begin position="1"/>
        <end position="37"/>
    </location>
</feature>
<name>A0A9D4UFD2_ADICA</name>
<keyword evidence="6 8" id="KW-1133">Transmembrane helix</keyword>
<sequence length="287" mass="30777">MESDEEGGHRENVERGHAGNADSVAHSYTTEGEDDGAEEKECGATFLALLGYIIGPFQTSLDTSAPNFPVRSSPPPDVKVSMRSSAITQPGKKQGSLFSLTSLFNASGTGRFHRPGYLKMVEAVLRCAAAVFSLIAFCVMSSTREMRVAAGSTFEVKFSDYQAYNYLVALNVLTFAYSSAQVVVVLQSSSNSSSIFASPLRSGICKYFCDEILAICLFSASSSAATASAMSHHGLRYIWPPACSTWKLWMFCSKADAAVVVSFVSSFSVILSSLFSGFSLLRIIASV</sequence>
<keyword evidence="12" id="KW-1185">Reference proteome</keyword>
<comment type="caution">
    <text evidence="8">Lacks conserved residue(s) required for the propagation of feature annotation.</text>
</comment>
<feature type="domain" description="Casparian strip membrane protein" evidence="10">
    <location>
        <begin position="118"/>
        <end position="267"/>
    </location>
</feature>
<dbReference type="AlphaFoldDB" id="A0A9D4UFD2"/>
<dbReference type="Pfam" id="PF04535">
    <property type="entry name" value="CASP_dom"/>
    <property type="match status" value="1"/>
</dbReference>
<feature type="transmembrane region" description="Helical" evidence="8">
    <location>
        <begin position="123"/>
        <end position="143"/>
    </location>
</feature>
<evidence type="ECO:0000256" key="8">
    <source>
        <dbReference type="RuleBase" id="RU361233"/>
    </source>
</evidence>
<gene>
    <name evidence="11" type="ORF">GOP47_0019281</name>
</gene>
<comment type="caution">
    <text evidence="11">The sequence shown here is derived from an EMBL/GenBank/DDBJ whole genome shotgun (WGS) entry which is preliminary data.</text>
</comment>
<evidence type="ECO:0000256" key="6">
    <source>
        <dbReference type="ARBA" id="ARBA00022989"/>
    </source>
</evidence>
<evidence type="ECO:0000256" key="4">
    <source>
        <dbReference type="ARBA" id="ARBA00022475"/>
    </source>
</evidence>
<evidence type="ECO:0000313" key="11">
    <source>
        <dbReference type="EMBL" id="KAI5066657.1"/>
    </source>
</evidence>
<comment type="subcellular location">
    <subcellularLocation>
        <location evidence="1 8">Cell membrane</location>
        <topology evidence="1 8">Multi-pass membrane protein</topology>
    </subcellularLocation>
</comment>
<accession>A0A9D4UFD2</accession>
<evidence type="ECO:0000256" key="2">
    <source>
        <dbReference type="ARBA" id="ARBA00007651"/>
    </source>
</evidence>
<organism evidence="11 12">
    <name type="scientific">Adiantum capillus-veneris</name>
    <name type="common">Maidenhair fern</name>
    <dbReference type="NCBI Taxonomy" id="13818"/>
    <lineage>
        <taxon>Eukaryota</taxon>
        <taxon>Viridiplantae</taxon>
        <taxon>Streptophyta</taxon>
        <taxon>Embryophyta</taxon>
        <taxon>Tracheophyta</taxon>
        <taxon>Polypodiopsida</taxon>
        <taxon>Polypodiidae</taxon>
        <taxon>Polypodiales</taxon>
        <taxon>Pteridineae</taxon>
        <taxon>Pteridaceae</taxon>
        <taxon>Vittarioideae</taxon>
        <taxon>Adiantum</taxon>
    </lineage>
</organism>
<keyword evidence="4 8" id="KW-1003">Cell membrane</keyword>
<evidence type="ECO:0000313" key="12">
    <source>
        <dbReference type="Proteomes" id="UP000886520"/>
    </source>
</evidence>
<dbReference type="GO" id="GO:0005886">
    <property type="term" value="C:plasma membrane"/>
    <property type="evidence" value="ECO:0007669"/>
    <property type="project" value="UniProtKB-SubCell"/>
</dbReference>